<accession>A0A6G1HSZ1</accession>
<feature type="region of interest" description="Disordered" evidence="1">
    <location>
        <begin position="36"/>
        <end position="277"/>
    </location>
</feature>
<evidence type="ECO:0000256" key="1">
    <source>
        <dbReference type="SAM" id="MobiDB-lite"/>
    </source>
</evidence>
<feature type="compositionally biased region" description="Basic and acidic residues" evidence="1">
    <location>
        <begin position="145"/>
        <end position="155"/>
    </location>
</feature>
<feature type="compositionally biased region" description="Low complexity" evidence="1">
    <location>
        <begin position="92"/>
        <end position="112"/>
    </location>
</feature>
<dbReference type="OrthoDB" id="437973at2759"/>
<feature type="compositionally biased region" description="Basic residues" evidence="1">
    <location>
        <begin position="191"/>
        <end position="203"/>
    </location>
</feature>
<name>A0A6G1HSZ1_9PEZI</name>
<proteinExistence type="predicted"/>
<sequence length="277" mass="31380">MHRLYRPPTVSKASPSTLCQKCLKRGHYSFECKASTQERPYAARPSRTQQLLNPKLAPKLTTEVPDDLIRKPTALDNKPAHKSDDRGRKRSPSPASSRSSSVSTISTVATRSQSPPKSRYEARDKRSSKGGPESRRSRHGKKRARSESRSPGRDLDDSELDERNIRRRLSSFSPAPRGRRHSRARDGDRRTRSRSTGRNRRISRSPGGAGSWKGRQSRSRSPYANDRQMSDRPPQFERPPPQDFAMEQRAPSPPRQRSLSPYSKRIALTRNMGGMGR</sequence>
<dbReference type="EMBL" id="ML996698">
    <property type="protein sequence ID" value="KAF2399140.1"/>
    <property type="molecule type" value="Genomic_DNA"/>
</dbReference>
<dbReference type="Pfam" id="PF13917">
    <property type="entry name" value="zf-CCHC_3"/>
    <property type="match status" value="1"/>
</dbReference>
<keyword evidence="3" id="KW-1185">Reference proteome</keyword>
<reference evidence="2" key="1">
    <citation type="journal article" date="2020" name="Stud. Mycol.">
        <title>101 Dothideomycetes genomes: a test case for predicting lifestyles and emergence of pathogens.</title>
        <authorList>
            <person name="Haridas S."/>
            <person name="Albert R."/>
            <person name="Binder M."/>
            <person name="Bloem J."/>
            <person name="Labutti K."/>
            <person name="Salamov A."/>
            <person name="Andreopoulos B."/>
            <person name="Baker S."/>
            <person name="Barry K."/>
            <person name="Bills G."/>
            <person name="Bluhm B."/>
            <person name="Cannon C."/>
            <person name="Castanera R."/>
            <person name="Culley D."/>
            <person name="Daum C."/>
            <person name="Ezra D."/>
            <person name="Gonzalez J."/>
            <person name="Henrissat B."/>
            <person name="Kuo A."/>
            <person name="Liang C."/>
            <person name="Lipzen A."/>
            <person name="Lutzoni F."/>
            <person name="Magnuson J."/>
            <person name="Mondo S."/>
            <person name="Nolan M."/>
            <person name="Ohm R."/>
            <person name="Pangilinan J."/>
            <person name="Park H.-J."/>
            <person name="Ramirez L."/>
            <person name="Alfaro M."/>
            <person name="Sun H."/>
            <person name="Tritt A."/>
            <person name="Yoshinaga Y."/>
            <person name="Zwiers L.-H."/>
            <person name="Turgeon B."/>
            <person name="Goodwin S."/>
            <person name="Spatafora J."/>
            <person name="Crous P."/>
            <person name="Grigoriev I."/>
        </authorList>
    </citation>
    <scope>NUCLEOTIDE SEQUENCE</scope>
    <source>
        <strain evidence="2">CBS 262.69</strain>
    </source>
</reference>
<gene>
    <name evidence="2" type="ORF">EJ06DRAFT_531461</name>
</gene>
<protein>
    <recommendedName>
        <fullName evidence="4">Zinc knuckle-domain-containing protein</fullName>
    </recommendedName>
</protein>
<feature type="compositionally biased region" description="Basic and acidic residues" evidence="1">
    <location>
        <begin position="118"/>
        <end position="135"/>
    </location>
</feature>
<evidence type="ECO:0000313" key="3">
    <source>
        <dbReference type="Proteomes" id="UP000799640"/>
    </source>
</evidence>
<dbReference type="Proteomes" id="UP000799640">
    <property type="component" value="Unassembled WGS sequence"/>
</dbReference>
<dbReference type="AlphaFoldDB" id="A0A6G1HSZ1"/>
<evidence type="ECO:0000313" key="2">
    <source>
        <dbReference type="EMBL" id="KAF2399140.1"/>
    </source>
</evidence>
<evidence type="ECO:0008006" key="4">
    <source>
        <dbReference type="Google" id="ProtNLM"/>
    </source>
</evidence>
<feature type="compositionally biased region" description="Basic and acidic residues" evidence="1">
    <location>
        <begin position="78"/>
        <end position="87"/>
    </location>
</feature>
<organism evidence="2 3">
    <name type="scientific">Trichodelitschia bisporula</name>
    <dbReference type="NCBI Taxonomy" id="703511"/>
    <lineage>
        <taxon>Eukaryota</taxon>
        <taxon>Fungi</taxon>
        <taxon>Dikarya</taxon>
        <taxon>Ascomycota</taxon>
        <taxon>Pezizomycotina</taxon>
        <taxon>Dothideomycetes</taxon>
        <taxon>Dothideomycetes incertae sedis</taxon>
        <taxon>Phaeotrichales</taxon>
        <taxon>Phaeotrichaceae</taxon>
        <taxon>Trichodelitschia</taxon>
    </lineage>
</organism>